<feature type="region of interest" description="Disordered" evidence="1">
    <location>
        <begin position="15"/>
        <end position="193"/>
    </location>
</feature>
<evidence type="ECO:0000313" key="2">
    <source>
        <dbReference type="EMBL" id="ACF80601.1"/>
    </source>
</evidence>
<feature type="compositionally biased region" description="Low complexity" evidence="1">
    <location>
        <begin position="108"/>
        <end position="123"/>
    </location>
</feature>
<proteinExistence type="evidence at transcript level"/>
<organism evidence="2">
    <name type="scientific">Zea mays</name>
    <name type="common">Maize</name>
    <dbReference type="NCBI Taxonomy" id="4577"/>
    <lineage>
        <taxon>Eukaryota</taxon>
        <taxon>Viridiplantae</taxon>
        <taxon>Streptophyta</taxon>
        <taxon>Embryophyta</taxon>
        <taxon>Tracheophyta</taxon>
        <taxon>Spermatophyta</taxon>
        <taxon>Magnoliopsida</taxon>
        <taxon>Liliopsida</taxon>
        <taxon>Poales</taxon>
        <taxon>Poaceae</taxon>
        <taxon>PACMAD clade</taxon>
        <taxon>Panicoideae</taxon>
        <taxon>Andropogonodae</taxon>
        <taxon>Andropogoneae</taxon>
        <taxon>Tripsacinae</taxon>
        <taxon>Zea</taxon>
    </lineage>
</organism>
<accession>B4FEQ8</accession>
<protein>
    <submittedName>
        <fullName evidence="2">Uncharacterized protein</fullName>
    </submittedName>
</protein>
<sequence>MATNRHHRLLAALADDEGALSGGHGAAVVGDLAEPGHAPEVDLGAVPERDDDVAPLAHEPRHDHHGRDGRVGEVGAVGAGEPRDHRHAPGGEAVPQDERAGHGRQRQRQPQQGQPQEQVRRQVAVVLASSTTRHQPKLPRQLPLPPPPSSRRRSTQLRRFSRLGADLPRHRRVDQLGGGIPSESDSYSPARPL</sequence>
<dbReference type="EMBL" id="BT035596">
    <property type="protein sequence ID" value="ACF80601.1"/>
    <property type="molecule type" value="mRNA"/>
</dbReference>
<evidence type="ECO:0000256" key="1">
    <source>
        <dbReference type="SAM" id="MobiDB-lite"/>
    </source>
</evidence>
<dbReference type="AlphaFoldDB" id="B4FEQ8"/>
<feature type="compositionally biased region" description="Basic residues" evidence="1">
    <location>
        <begin position="150"/>
        <end position="161"/>
    </location>
</feature>
<name>B4FEQ8_MAIZE</name>
<reference evidence="2" key="1">
    <citation type="journal article" date="2009" name="PLoS Genet.">
        <title>Sequencing, mapping, and analysis of 27,455 maize full-length cDNAs.</title>
        <authorList>
            <person name="Soderlund C."/>
            <person name="Descour A."/>
            <person name="Kudrna D."/>
            <person name="Bomhoff M."/>
            <person name="Boyd L."/>
            <person name="Currie J."/>
            <person name="Angelova A."/>
            <person name="Collura K."/>
            <person name="Wissotski M."/>
            <person name="Ashley E."/>
            <person name="Morrow D."/>
            <person name="Fernandes J."/>
            <person name="Walbot V."/>
            <person name="Yu Y."/>
        </authorList>
    </citation>
    <scope>NUCLEOTIDE SEQUENCE</scope>
    <source>
        <strain evidence="2">B73</strain>
    </source>
</reference>
<feature type="compositionally biased region" description="Basic and acidic residues" evidence="1">
    <location>
        <begin position="58"/>
        <end position="71"/>
    </location>
</feature>